<dbReference type="GO" id="GO:0016787">
    <property type="term" value="F:hydrolase activity"/>
    <property type="evidence" value="ECO:0007669"/>
    <property type="project" value="UniProtKB-KW"/>
</dbReference>
<dbReference type="SUPFAM" id="SSF52768">
    <property type="entry name" value="Arginase/deacetylase"/>
    <property type="match status" value="1"/>
</dbReference>
<dbReference type="PANTHER" id="PTHR10625">
    <property type="entry name" value="HISTONE DEACETYLASE HDAC1-RELATED"/>
    <property type="match status" value="1"/>
</dbReference>
<gene>
    <name evidence="4" type="ORF">LCGC14_0368820</name>
</gene>
<dbReference type="InterPro" id="IPR000286">
    <property type="entry name" value="HDACs"/>
</dbReference>
<evidence type="ECO:0000313" key="4">
    <source>
        <dbReference type="EMBL" id="KKN76590.1"/>
    </source>
</evidence>
<reference evidence="4" key="1">
    <citation type="journal article" date="2015" name="Nature">
        <title>Complex archaea that bridge the gap between prokaryotes and eukaryotes.</title>
        <authorList>
            <person name="Spang A."/>
            <person name="Saw J.H."/>
            <person name="Jorgensen S.L."/>
            <person name="Zaremba-Niedzwiedzka K."/>
            <person name="Martijn J."/>
            <person name="Lind A.E."/>
            <person name="van Eijk R."/>
            <person name="Schleper C."/>
            <person name="Guy L."/>
            <person name="Ettema T.J."/>
        </authorList>
    </citation>
    <scope>NUCLEOTIDE SEQUENCE</scope>
</reference>
<dbReference type="InterPro" id="IPR044150">
    <property type="entry name" value="HDAC_classIV"/>
</dbReference>
<dbReference type="EMBL" id="LAZR01000293">
    <property type="protein sequence ID" value="KKN76590.1"/>
    <property type="molecule type" value="Genomic_DNA"/>
</dbReference>
<comment type="caution">
    <text evidence="4">The sequence shown here is derived from an EMBL/GenBank/DDBJ whole genome shotgun (WGS) entry which is preliminary data.</text>
</comment>
<evidence type="ECO:0000259" key="3">
    <source>
        <dbReference type="Pfam" id="PF00850"/>
    </source>
</evidence>
<dbReference type="PANTHER" id="PTHR10625:SF23">
    <property type="entry name" value="HISTONE DEACETYLASE 11"/>
    <property type="match status" value="1"/>
</dbReference>
<dbReference type="PRINTS" id="PR01270">
    <property type="entry name" value="HDASUPER"/>
</dbReference>
<dbReference type="GO" id="GO:0000118">
    <property type="term" value="C:histone deacetylase complex"/>
    <property type="evidence" value="ECO:0007669"/>
    <property type="project" value="TreeGrafter"/>
</dbReference>
<dbReference type="InterPro" id="IPR023696">
    <property type="entry name" value="Ureohydrolase_dom_sf"/>
</dbReference>
<protein>
    <recommendedName>
        <fullName evidence="3">Histone deacetylase domain-containing protein</fullName>
    </recommendedName>
</protein>
<dbReference type="GO" id="GO:0004407">
    <property type="term" value="F:histone deacetylase activity"/>
    <property type="evidence" value="ECO:0007669"/>
    <property type="project" value="InterPro"/>
</dbReference>
<evidence type="ECO:0000256" key="1">
    <source>
        <dbReference type="ARBA" id="ARBA00022801"/>
    </source>
</evidence>
<feature type="domain" description="Histone deacetylase" evidence="3">
    <location>
        <begin position="8"/>
        <end position="284"/>
    </location>
</feature>
<name>A0A0F9T5R3_9ZZZZ</name>
<feature type="region of interest" description="Disordered" evidence="2">
    <location>
        <begin position="294"/>
        <end position="314"/>
    </location>
</feature>
<sequence length="314" mass="33931">MGGAERLHPFDIRKYAKIFLALNTDGYILPADVFVPEAVTDEQVLLVHTDEFLASLGNSDTVARYLEMPLIGKAPAFLIDAGILHAFRYATGGTIEAGRLALRYGIAVNLAGGYHHAMPDHGEGFNIYADLAIAIRVLRREGLIRRALVVDLDVHQGNGTAEIFGGDDEVFTFSMHQGNIYPVPKATSDLDVELAGGTDDRTYLSLLGKHLPAVIDRARPDIVFLQAGCDVLASDPLASVAMTDEGLVARDAMVIDECVRRGLPVVMVLGGGYSKGAWQAQYASIRRTLRTYAFPSGPPHPTRPATGKEAVYVK</sequence>
<dbReference type="InterPro" id="IPR023801">
    <property type="entry name" value="His_deacetylse_dom"/>
</dbReference>
<dbReference type="CDD" id="cd09993">
    <property type="entry name" value="HDAC_classIV"/>
    <property type="match status" value="1"/>
</dbReference>
<dbReference type="InterPro" id="IPR037138">
    <property type="entry name" value="His_deacetylse_dom_sf"/>
</dbReference>
<dbReference type="Gene3D" id="3.40.800.20">
    <property type="entry name" value="Histone deacetylase domain"/>
    <property type="match status" value="1"/>
</dbReference>
<accession>A0A0F9T5R3</accession>
<organism evidence="4">
    <name type="scientific">marine sediment metagenome</name>
    <dbReference type="NCBI Taxonomy" id="412755"/>
    <lineage>
        <taxon>unclassified sequences</taxon>
        <taxon>metagenomes</taxon>
        <taxon>ecological metagenomes</taxon>
    </lineage>
</organism>
<dbReference type="Pfam" id="PF00850">
    <property type="entry name" value="Hist_deacetyl"/>
    <property type="match status" value="1"/>
</dbReference>
<dbReference type="GO" id="GO:0040029">
    <property type="term" value="P:epigenetic regulation of gene expression"/>
    <property type="evidence" value="ECO:0007669"/>
    <property type="project" value="TreeGrafter"/>
</dbReference>
<proteinExistence type="predicted"/>
<evidence type="ECO:0000256" key="2">
    <source>
        <dbReference type="SAM" id="MobiDB-lite"/>
    </source>
</evidence>
<keyword evidence="1" id="KW-0378">Hydrolase</keyword>
<dbReference type="AlphaFoldDB" id="A0A0F9T5R3"/>